<dbReference type="GO" id="GO:0007064">
    <property type="term" value="P:mitotic sister chromatid cohesion"/>
    <property type="evidence" value="ECO:0007669"/>
    <property type="project" value="InterPro"/>
</dbReference>
<dbReference type="OrthoDB" id="121932at2759"/>
<name>A0A1W0W8A7_HYPEX</name>
<comment type="caution">
    <text evidence="1">The sequence shown here is derived from an EMBL/GenBank/DDBJ whole genome shotgun (WGS) entry which is preliminary data.</text>
</comment>
<dbReference type="Proteomes" id="UP000192578">
    <property type="component" value="Unassembled WGS sequence"/>
</dbReference>
<evidence type="ECO:0000313" key="2">
    <source>
        <dbReference type="Proteomes" id="UP000192578"/>
    </source>
</evidence>
<dbReference type="InterPro" id="IPR018607">
    <property type="entry name" value="Ctf8"/>
</dbReference>
<dbReference type="GO" id="GO:0031390">
    <property type="term" value="C:Ctf18 RFC-like complex"/>
    <property type="evidence" value="ECO:0007669"/>
    <property type="project" value="InterPro"/>
</dbReference>
<dbReference type="PANTHER" id="PTHR47475">
    <property type="entry name" value="CHROMOSOME TRANSMISSION FIDELITY PROTEIN 8"/>
    <property type="match status" value="1"/>
</dbReference>
<accession>A0A1W0W8A7</accession>
<sequence>MVNIPLIRKLALLPGEKIPEWVILELQGDLQTECEILAGQEIGTLHLAAGTSSPQKSSAYGGMDSSFRGEGKAIFLIGNYALTGEIVSLKKPLALLRKAKQAGPTGDFISILEVDAVVRKKILFRERPRHIIPSCALPKTT</sequence>
<evidence type="ECO:0000313" key="1">
    <source>
        <dbReference type="EMBL" id="OQV11423.1"/>
    </source>
</evidence>
<protein>
    <recommendedName>
        <fullName evidence="3">Chromosome transmission fidelity protein 8-like protein</fullName>
    </recommendedName>
</protein>
<dbReference type="AlphaFoldDB" id="A0A1W0W8A7"/>
<dbReference type="PANTHER" id="PTHR47475:SF2">
    <property type="entry name" value="CHROMOSOME TRANSMISSION FIDELITY PROTEIN 8"/>
    <property type="match status" value="1"/>
</dbReference>
<dbReference type="EMBL" id="MTYJ01000172">
    <property type="protein sequence ID" value="OQV11423.1"/>
    <property type="molecule type" value="Genomic_DNA"/>
</dbReference>
<gene>
    <name evidence="1" type="ORF">BV898_14300</name>
</gene>
<proteinExistence type="predicted"/>
<keyword evidence="2" id="KW-1185">Reference proteome</keyword>
<organism evidence="1 2">
    <name type="scientific">Hypsibius exemplaris</name>
    <name type="common">Freshwater tardigrade</name>
    <dbReference type="NCBI Taxonomy" id="2072580"/>
    <lineage>
        <taxon>Eukaryota</taxon>
        <taxon>Metazoa</taxon>
        <taxon>Ecdysozoa</taxon>
        <taxon>Tardigrada</taxon>
        <taxon>Eutardigrada</taxon>
        <taxon>Parachela</taxon>
        <taxon>Hypsibioidea</taxon>
        <taxon>Hypsibiidae</taxon>
        <taxon>Hypsibius</taxon>
    </lineage>
</organism>
<evidence type="ECO:0008006" key="3">
    <source>
        <dbReference type="Google" id="ProtNLM"/>
    </source>
</evidence>
<dbReference type="Pfam" id="PF09696">
    <property type="entry name" value="Ctf8"/>
    <property type="match status" value="1"/>
</dbReference>
<reference evidence="2" key="1">
    <citation type="submission" date="2017-01" db="EMBL/GenBank/DDBJ databases">
        <title>Comparative genomics of anhydrobiosis in the tardigrade Hypsibius dujardini.</title>
        <authorList>
            <person name="Yoshida Y."/>
            <person name="Koutsovoulos G."/>
            <person name="Laetsch D."/>
            <person name="Stevens L."/>
            <person name="Kumar S."/>
            <person name="Horikawa D."/>
            <person name="Ishino K."/>
            <person name="Komine S."/>
            <person name="Tomita M."/>
            <person name="Blaxter M."/>
            <person name="Arakawa K."/>
        </authorList>
    </citation>
    <scope>NUCLEOTIDE SEQUENCE [LARGE SCALE GENOMIC DNA]</scope>
    <source>
        <strain evidence="2">Z151</strain>
    </source>
</reference>